<dbReference type="Proteomes" id="UP001222030">
    <property type="component" value="Unassembled WGS sequence"/>
</dbReference>
<comment type="caution">
    <text evidence="1">The sequence shown here is derived from an EMBL/GenBank/DDBJ whole genome shotgun (WGS) entry which is preliminary data.</text>
</comment>
<protein>
    <recommendedName>
        <fullName evidence="3">YozE SAM-like domain-containing protein</fullName>
    </recommendedName>
</protein>
<evidence type="ECO:0000313" key="1">
    <source>
        <dbReference type="EMBL" id="MDC7715151.1"/>
    </source>
</evidence>
<name>A0ABT5IRF9_9NEIS</name>
<dbReference type="RefSeq" id="WP_272772949.1">
    <property type="nucleotide sequence ID" value="NZ_JAQQLE010000013.1"/>
</dbReference>
<accession>A0ABT5IRF9</accession>
<gene>
    <name evidence="1" type="ORF">PQU96_13620</name>
</gene>
<reference evidence="1 2" key="1">
    <citation type="submission" date="2023-01" db="EMBL/GenBank/DDBJ databases">
        <title>Novel species of the genus Vogesella isolated from rivers.</title>
        <authorList>
            <person name="Lu H."/>
        </authorList>
    </citation>
    <scope>NUCLEOTIDE SEQUENCE [LARGE SCALE GENOMIC DNA]</scope>
    <source>
        <strain evidence="1 2">LYT5W</strain>
    </source>
</reference>
<sequence>MQQPMTFNEWAEGFERLNEACKDALLNRNLDAGVFADFSLDPDCPPHQLQFALEKYAKSREAHRAAYAAFRAYPAAPARD</sequence>
<evidence type="ECO:0008006" key="3">
    <source>
        <dbReference type="Google" id="ProtNLM"/>
    </source>
</evidence>
<evidence type="ECO:0000313" key="2">
    <source>
        <dbReference type="Proteomes" id="UP001222030"/>
    </source>
</evidence>
<organism evidence="1 2">
    <name type="scientific">Vogesella margarita</name>
    <dbReference type="NCBI Taxonomy" id="2984199"/>
    <lineage>
        <taxon>Bacteria</taxon>
        <taxon>Pseudomonadati</taxon>
        <taxon>Pseudomonadota</taxon>
        <taxon>Betaproteobacteria</taxon>
        <taxon>Neisseriales</taxon>
        <taxon>Chromobacteriaceae</taxon>
        <taxon>Vogesella</taxon>
    </lineage>
</organism>
<dbReference type="EMBL" id="JAQQLE010000013">
    <property type="protein sequence ID" value="MDC7715151.1"/>
    <property type="molecule type" value="Genomic_DNA"/>
</dbReference>
<keyword evidence="2" id="KW-1185">Reference proteome</keyword>
<proteinExistence type="predicted"/>